<dbReference type="PANTHER" id="PTHR15715:SF26">
    <property type="entry name" value="COILED-COIL DOMAIN-CONTAINING PROTEIN 136"/>
    <property type="match status" value="1"/>
</dbReference>
<accession>A0AAD9E2I9</accession>
<dbReference type="GO" id="GO:0007338">
    <property type="term" value="P:single fertilization"/>
    <property type="evidence" value="ECO:0007669"/>
    <property type="project" value="TreeGrafter"/>
</dbReference>
<comment type="caution">
    <text evidence="3">The sequence shown here is derived from an EMBL/GenBank/DDBJ whole genome shotgun (WGS) entry which is preliminary data.</text>
</comment>
<dbReference type="Proteomes" id="UP001239994">
    <property type="component" value="Unassembled WGS sequence"/>
</dbReference>
<keyword evidence="4" id="KW-1185">Reference proteome</keyword>
<evidence type="ECO:0000313" key="4">
    <source>
        <dbReference type="Proteomes" id="UP001239994"/>
    </source>
</evidence>
<gene>
    <name evidence="3" type="ORF">P4O66_020670</name>
</gene>
<dbReference type="InterPro" id="IPR051176">
    <property type="entry name" value="Cent_Immune-Sig_Mod"/>
</dbReference>
<protein>
    <recommendedName>
        <fullName evidence="5">Coiled-coil domain containing 136b</fullName>
    </recommendedName>
</protein>
<organism evidence="3 4">
    <name type="scientific">Electrophorus voltai</name>
    <dbReference type="NCBI Taxonomy" id="2609070"/>
    <lineage>
        <taxon>Eukaryota</taxon>
        <taxon>Metazoa</taxon>
        <taxon>Chordata</taxon>
        <taxon>Craniata</taxon>
        <taxon>Vertebrata</taxon>
        <taxon>Euteleostomi</taxon>
        <taxon>Actinopterygii</taxon>
        <taxon>Neopterygii</taxon>
        <taxon>Teleostei</taxon>
        <taxon>Ostariophysi</taxon>
        <taxon>Gymnotiformes</taxon>
        <taxon>Gymnotoidei</taxon>
        <taxon>Gymnotidae</taxon>
        <taxon>Electrophorus</taxon>
    </lineage>
</organism>
<proteinExistence type="predicted"/>
<dbReference type="AlphaFoldDB" id="A0AAD9E2I9"/>
<keyword evidence="1" id="KW-0175">Coiled coil</keyword>
<evidence type="ECO:0008006" key="5">
    <source>
        <dbReference type="Google" id="ProtNLM"/>
    </source>
</evidence>
<dbReference type="EMBL" id="JAROKS010000004">
    <property type="protein sequence ID" value="KAK1804675.1"/>
    <property type="molecule type" value="Genomic_DNA"/>
</dbReference>
<feature type="non-terminal residue" evidence="3">
    <location>
        <position position="1"/>
    </location>
</feature>
<name>A0AAD9E2I9_9TELE</name>
<feature type="compositionally biased region" description="Low complexity" evidence="2">
    <location>
        <begin position="351"/>
        <end position="367"/>
    </location>
</feature>
<dbReference type="PANTHER" id="PTHR15715">
    <property type="entry name" value="CENTROSOMAL PROTEIN OF 170 KDA"/>
    <property type="match status" value="1"/>
</dbReference>
<evidence type="ECO:0000256" key="2">
    <source>
        <dbReference type="SAM" id="MobiDB-lite"/>
    </source>
</evidence>
<feature type="coiled-coil region" evidence="1">
    <location>
        <begin position="272"/>
        <end position="327"/>
    </location>
</feature>
<feature type="region of interest" description="Disordered" evidence="2">
    <location>
        <begin position="197"/>
        <end position="241"/>
    </location>
</feature>
<evidence type="ECO:0000256" key="1">
    <source>
        <dbReference type="SAM" id="Coils"/>
    </source>
</evidence>
<feature type="compositionally biased region" description="Basic and acidic residues" evidence="2">
    <location>
        <begin position="200"/>
        <end position="213"/>
    </location>
</feature>
<reference evidence="3" key="1">
    <citation type="submission" date="2023-03" db="EMBL/GenBank/DDBJ databases">
        <title>Electrophorus voltai genome.</title>
        <authorList>
            <person name="Bian C."/>
        </authorList>
    </citation>
    <scope>NUCLEOTIDE SEQUENCE</scope>
    <source>
        <strain evidence="3">CB-2022</strain>
        <tissue evidence="3">Muscle</tissue>
    </source>
</reference>
<feature type="region of interest" description="Disordered" evidence="2">
    <location>
        <begin position="330"/>
        <end position="367"/>
    </location>
</feature>
<dbReference type="GO" id="GO:0001675">
    <property type="term" value="P:acrosome assembly"/>
    <property type="evidence" value="ECO:0007669"/>
    <property type="project" value="TreeGrafter"/>
</dbReference>
<evidence type="ECO:0000313" key="3">
    <source>
        <dbReference type="EMBL" id="KAK1804675.1"/>
    </source>
</evidence>
<sequence>DSVSHMFVTCFFAGVDKSSELKTVEALMEKQEKAEQAEHMLCEQVEQVELEDLRAQVLQLLVELEEVRDASQKQDESGAELQGLLEDERLASAHQAEAFTLQIQCLQAQLQSAQEELDALDEQKERELAEAQEEVRVAREEVRLLQQGAEEAAGERENDIASLQEELCRLRAELGCMESSAQEYELEMVTLRAEIAMKSQRREQERREGERREGKRRGKERGGEGSGSTGEAVKPEGSGSNHRLVDVCIQKNISFEDKPLPPGSLGGGFSEVLSLRDQLKQAEERAEQVQRQCDRVRTDLRELQDLFETSQKERAELELELLHCREELEKITDGSEQQVEKYLPSPTSTSNPQPLHQPLPLHLNPNL</sequence>
<dbReference type="GO" id="GO:0002080">
    <property type="term" value="C:acrosomal membrane"/>
    <property type="evidence" value="ECO:0007669"/>
    <property type="project" value="TreeGrafter"/>
</dbReference>